<protein>
    <submittedName>
        <fullName evidence="13">Sodium:proton antiporter NhaD</fullName>
    </submittedName>
</protein>
<keyword evidence="7" id="KW-0406">Ion transport</keyword>
<comment type="similarity">
    <text evidence="10">Belongs to the NhaD Na(+)/H(+) (TC 2.A.62) antiporter family.</text>
</comment>
<keyword evidence="3" id="KW-0050">Antiport</keyword>
<keyword evidence="5 11" id="KW-1133">Transmembrane helix</keyword>
<dbReference type="GO" id="GO:0006814">
    <property type="term" value="P:sodium ion transport"/>
    <property type="evidence" value="ECO:0007669"/>
    <property type="project" value="UniProtKB-KW"/>
</dbReference>
<evidence type="ECO:0000256" key="7">
    <source>
        <dbReference type="ARBA" id="ARBA00023065"/>
    </source>
</evidence>
<dbReference type="PANTHER" id="PTHR43269">
    <property type="entry name" value="SODIUM/PROTON ANTIPORTER 1-RELATED"/>
    <property type="match status" value="1"/>
</dbReference>
<dbReference type="GO" id="GO:0016020">
    <property type="term" value="C:membrane"/>
    <property type="evidence" value="ECO:0007669"/>
    <property type="project" value="UniProtKB-SubCell"/>
</dbReference>
<evidence type="ECO:0000256" key="8">
    <source>
        <dbReference type="ARBA" id="ARBA00023136"/>
    </source>
</evidence>
<feature type="transmembrane region" description="Helical" evidence="11">
    <location>
        <begin position="384"/>
        <end position="409"/>
    </location>
</feature>
<evidence type="ECO:0000256" key="6">
    <source>
        <dbReference type="ARBA" id="ARBA00023053"/>
    </source>
</evidence>
<feature type="transmembrane region" description="Helical" evidence="11">
    <location>
        <begin position="316"/>
        <end position="336"/>
    </location>
</feature>
<keyword evidence="4 11" id="KW-0812">Transmembrane</keyword>
<dbReference type="PANTHER" id="PTHR43269:SF2">
    <property type="entry name" value="SODIUM_PROTON ANTIPORTER 1-RELATED"/>
    <property type="match status" value="1"/>
</dbReference>
<feature type="transmembrane region" description="Helical" evidence="11">
    <location>
        <begin position="105"/>
        <end position="134"/>
    </location>
</feature>
<organism evidence="13 14">
    <name type="scientific">Pleionea litopenaei</name>
    <dbReference type="NCBI Taxonomy" id="3070815"/>
    <lineage>
        <taxon>Bacteria</taxon>
        <taxon>Pseudomonadati</taxon>
        <taxon>Pseudomonadota</taxon>
        <taxon>Gammaproteobacteria</taxon>
        <taxon>Oceanospirillales</taxon>
        <taxon>Pleioneaceae</taxon>
        <taxon>Pleionea</taxon>
    </lineage>
</organism>
<feature type="transmembrane region" description="Helical" evidence="11">
    <location>
        <begin position="6"/>
        <end position="22"/>
    </location>
</feature>
<feature type="transmembrane region" description="Helical" evidence="11">
    <location>
        <begin position="284"/>
        <end position="304"/>
    </location>
</feature>
<sequence length="410" mass="44852">MTVLLLILVGLGFLSIVVEDLVHIDKAKTTLFFGSLVWILFYIHPPHELSVEQVQHALNENLLDIATLWLFLMAAMTFVAYISSKGVIDALVNKVMPERVSERKLMLITGLFAFLFSSFADNITATLVCIGVLMSLPLTEKQRLRYLVLVVFAVNAGGASLITGDVTTLMIFLAGKVEIPDLLLIVLPAIFAVFSLALMLSLTMKGTLTFTPQKVSVSGNDWLISGLFLSTIAGTLLLNVFFTIPPVLSFLFGLSLMFMVVQFLNKDEPVLDYIRRIEFDTLLFFLGVLLLVGMLKELGVLMYFPKLYDVLPPLAANYVVGLFSALFDNVPLTAALLKSGVEMDLAEWLALTYAVGVGGSLLVIGSAAGVVAMSKVQSLTFISYLRFSIYLLIAYTLGFAAVVLAGFWIS</sequence>
<feature type="transmembrane region" description="Helical" evidence="11">
    <location>
        <begin position="146"/>
        <end position="175"/>
    </location>
</feature>
<feature type="transmembrane region" description="Helical" evidence="11">
    <location>
        <begin position="348"/>
        <end position="372"/>
    </location>
</feature>
<comment type="subcellular location">
    <subcellularLocation>
        <location evidence="1">Membrane</location>
        <topology evidence="1">Multi-pass membrane protein</topology>
    </subcellularLocation>
</comment>
<feature type="transmembrane region" description="Helical" evidence="11">
    <location>
        <begin position="182"/>
        <end position="202"/>
    </location>
</feature>
<evidence type="ECO:0000256" key="2">
    <source>
        <dbReference type="ARBA" id="ARBA00022448"/>
    </source>
</evidence>
<proteinExistence type="inferred from homology"/>
<evidence type="ECO:0000313" key="14">
    <source>
        <dbReference type="Proteomes" id="UP001239782"/>
    </source>
</evidence>
<gene>
    <name evidence="13" type="primary">nhaD</name>
    <name evidence="13" type="ORF">Q9312_05065</name>
</gene>
<dbReference type="Pfam" id="PF03600">
    <property type="entry name" value="CitMHS"/>
    <property type="match status" value="1"/>
</dbReference>
<evidence type="ECO:0000256" key="5">
    <source>
        <dbReference type="ARBA" id="ARBA00022989"/>
    </source>
</evidence>
<keyword evidence="2" id="KW-0813">Transport</keyword>
<evidence type="ECO:0000256" key="1">
    <source>
        <dbReference type="ARBA" id="ARBA00004141"/>
    </source>
</evidence>
<accession>A0AA51RVM4</accession>
<reference evidence="13 14" key="1">
    <citation type="submission" date="2023-08" db="EMBL/GenBank/DDBJ databases">
        <title>Pleionea litopenaei sp. nov., isolated from stomach of juvenile Litopenaeus vannamei.</title>
        <authorList>
            <person name="Rho A.M."/>
            <person name="Hwang C.Y."/>
        </authorList>
    </citation>
    <scope>NUCLEOTIDE SEQUENCE [LARGE SCALE GENOMIC DNA]</scope>
    <source>
        <strain evidence="13 14">HL-JVS1</strain>
    </source>
</reference>
<keyword evidence="6" id="KW-0915">Sodium</keyword>
<dbReference type="NCBIfam" id="NF038006">
    <property type="entry name" value="NhaD_1"/>
    <property type="match status" value="2"/>
</dbReference>
<keyword evidence="14" id="KW-1185">Reference proteome</keyword>
<evidence type="ECO:0000256" key="9">
    <source>
        <dbReference type="ARBA" id="ARBA00023201"/>
    </source>
</evidence>
<feature type="transmembrane region" description="Helical" evidence="11">
    <location>
        <begin position="65"/>
        <end position="84"/>
    </location>
</feature>
<dbReference type="KEGG" id="plei:Q9312_05065"/>
<evidence type="ECO:0000256" key="11">
    <source>
        <dbReference type="SAM" id="Phobius"/>
    </source>
</evidence>
<name>A0AA51RVM4_9GAMM</name>
<evidence type="ECO:0000256" key="10">
    <source>
        <dbReference type="ARBA" id="ARBA00025753"/>
    </source>
</evidence>
<dbReference type="EMBL" id="CP133548">
    <property type="protein sequence ID" value="WMS88288.1"/>
    <property type="molecule type" value="Genomic_DNA"/>
</dbReference>
<dbReference type="Proteomes" id="UP001239782">
    <property type="component" value="Chromosome"/>
</dbReference>
<dbReference type="InterPro" id="IPR045016">
    <property type="entry name" value="NhaD-like"/>
</dbReference>
<dbReference type="InterPro" id="IPR004680">
    <property type="entry name" value="Cit_transptr-like_dom"/>
</dbReference>
<feature type="domain" description="Citrate transporter-like" evidence="12">
    <location>
        <begin position="28"/>
        <end position="356"/>
    </location>
</feature>
<evidence type="ECO:0000313" key="13">
    <source>
        <dbReference type="EMBL" id="WMS88288.1"/>
    </source>
</evidence>
<evidence type="ECO:0000259" key="12">
    <source>
        <dbReference type="Pfam" id="PF03600"/>
    </source>
</evidence>
<dbReference type="AlphaFoldDB" id="A0AA51RVM4"/>
<keyword evidence="9" id="KW-0739">Sodium transport</keyword>
<dbReference type="GO" id="GO:0015297">
    <property type="term" value="F:antiporter activity"/>
    <property type="evidence" value="ECO:0007669"/>
    <property type="project" value="UniProtKB-KW"/>
</dbReference>
<dbReference type="RefSeq" id="WP_309203494.1">
    <property type="nucleotide sequence ID" value="NZ_CP133548.1"/>
</dbReference>
<evidence type="ECO:0000256" key="4">
    <source>
        <dbReference type="ARBA" id="ARBA00022692"/>
    </source>
</evidence>
<keyword evidence="8 11" id="KW-0472">Membrane</keyword>
<evidence type="ECO:0000256" key="3">
    <source>
        <dbReference type="ARBA" id="ARBA00022449"/>
    </source>
</evidence>